<proteinExistence type="predicted"/>
<protein>
    <submittedName>
        <fullName evidence="1">Uncharacterized protein</fullName>
    </submittedName>
</protein>
<accession>A0AAD9Z0L2</accession>
<reference evidence="1" key="1">
    <citation type="submission" date="2022-11" db="EMBL/GenBank/DDBJ databases">
        <title>Chromosomal genome sequence assembly and mating type (MAT) locus characterization of the leprose asexual lichenized fungus Lepraria neglecta (Nyl.) Erichsen.</title>
        <authorList>
            <person name="Allen J.L."/>
            <person name="Pfeffer B."/>
        </authorList>
    </citation>
    <scope>NUCLEOTIDE SEQUENCE</scope>
    <source>
        <strain evidence="1">Allen 5258</strain>
    </source>
</reference>
<evidence type="ECO:0000313" key="2">
    <source>
        <dbReference type="Proteomes" id="UP001276659"/>
    </source>
</evidence>
<name>A0AAD9Z0L2_9LECA</name>
<dbReference type="AlphaFoldDB" id="A0AAD9Z0L2"/>
<evidence type="ECO:0000313" key="1">
    <source>
        <dbReference type="EMBL" id="KAK3168726.1"/>
    </source>
</evidence>
<gene>
    <name evidence="1" type="ORF">OEA41_005174</name>
</gene>
<organism evidence="1 2">
    <name type="scientific">Lepraria neglecta</name>
    <dbReference type="NCBI Taxonomy" id="209136"/>
    <lineage>
        <taxon>Eukaryota</taxon>
        <taxon>Fungi</taxon>
        <taxon>Dikarya</taxon>
        <taxon>Ascomycota</taxon>
        <taxon>Pezizomycotina</taxon>
        <taxon>Lecanoromycetes</taxon>
        <taxon>OSLEUM clade</taxon>
        <taxon>Lecanoromycetidae</taxon>
        <taxon>Lecanorales</taxon>
        <taxon>Lecanorineae</taxon>
        <taxon>Stereocaulaceae</taxon>
        <taxon>Lepraria</taxon>
    </lineage>
</organism>
<dbReference type="EMBL" id="JASNWA010000010">
    <property type="protein sequence ID" value="KAK3168726.1"/>
    <property type="molecule type" value="Genomic_DNA"/>
</dbReference>
<dbReference type="Proteomes" id="UP001276659">
    <property type="component" value="Unassembled WGS sequence"/>
</dbReference>
<sequence length="116" mass="13095">MTIAHFAADIRMDVVSLEVYCINITNDIRPWDVLSVFSADSDDDGDGDSGVVEEGFFDCERWGAIHSILPMRRERNLKQTATKARMRQMTCDAIIGNVLLLVQQLRSDIGRFVHPP</sequence>
<comment type="caution">
    <text evidence="1">The sequence shown here is derived from an EMBL/GenBank/DDBJ whole genome shotgun (WGS) entry which is preliminary data.</text>
</comment>
<keyword evidence="2" id="KW-1185">Reference proteome</keyword>